<dbReference type="CDD" id="cd00293">
    <property type="entry name" value="USP-like"/>
    <property type="match status" value="2"/>
</dbReference>
<dbReference type="PANTHER" id="PTHR46268">
    <property type="entry name" value="STRESS RESPONSE PROTEIN NHAX"/>
    <property type="match status" value="1"/>
</dbReference>
<organism evidence="3 4">
    <name type="scientific">Galactobacter valiniphilus</name>
    <dbReference type="NCBI Taxonomy" id="2676122"/>
    <lineage>
        <taxon>Bacteria</taxon>
        <taxon>Bacillati</taxon>
        <taxon>Actinomycetota</taxon>
        <taxon>Actinomycetes</taxon>
        <taxon>Micrococcales</taxon>
        <taxon>Micrococcaceae</taxon>
        <taxon>Galactobacter</taxon>
    </lineage>
</organism>
<dbReference type="Proteomes" id="UP000265419">
    <property type="component" value="Unassembled WGS sequence"/>
</dbReference>
<dbReference type="Gene3D" id="3.40.50.12370">
    <property type="match status" value="1"/>
</dbReference>
<reference evidence="3 4" key="1">
    <citation type="submission" date="2018-07" db="EMBL/GenBank/DDBJ databases">
        <title>Arthrobacter sp. nov., isolated from raw cow's milk with high bacterial count.</title>
        <authorList>
            <person name="Hahne J."/>
            <person name="Isele D."/>
            <person name="Lipski A."/>
        </authorList>
    </citation>
    <scope>NUCLEOTIDE SEQUENCE [LARGE SCALE GENOMIC DNA]</scope>
    <source>
        <strain evidence="3 4">JZ R-35</strain>
    </source>
</reference>
<gene>
    <name evidence="3" type="ORF">DWB68_07750</name>
</gene>
<dbReference type="AlphaFoldDB" id="A0A399JE00"/>
<feature type="domain" description="UspA" evidence="2">
    <location>
        <begin position="3"/>
        <end position="132"/>
    </location>
</feature>
<evidence type="ECO:0000259" key="2">
    <source>
        <dbReference type="Pfam" id="PF00582"/>
    </source>
</evidence>
<dbReference type="SUPFAM" id="SSF52402">
    <property type="entry name" value="Adenine nucleotide alpha hydrolases-like"/>
    <property type="match status" value="2"/>
</dbReference>
<dbReference type="Pfam" id="PF00582">
    <property type="entry name" value="Usp"/>
    <property type="match status" value="2"/>
</dbReference>
<dbReference type="PANTHER" id="PTHR46268:SF6">
    <property type="entry name" value="UNIVERSAL STRESS PROTEIN UP12"/>
    <property type="match status" value="1"/>
</dbReference>
<evidence type="ECO:0000313" key="4">
    <source>
        <dbReference type="Proteomes" id="UP000265419"/>
    </source>
</evidence>
<dbReference type="EMBL" id="QQXK01000013">
    <property type="protein sequence ID" value="RII42282.1"/>
    <property type="molecule type" value="Genomic_DNA"/>
</dbReference>
<proteinExistence type="inferred from homology"/>
<accession>A0A399JE00</accession>
<dbReference type="RefSeq" id="WP_119424574.1">
    <property type="nucleotide sequence ID" value="NZ_QQXK01000013.1"/>
</dbReference>
<dbReference type="InterPro" id="IPR006016">
    <property type="entry name" value="UspA"/>
</dbReference>
<keyword evidence="4" id="KW-1185">Reference proteome</keyword>
<comment type="caution">
    <text evidence="3">The sequence shown here is derived from an EMBL/GenBank/DDBJ whole genome shotgun (WGS) entry which is preliminary data.</text>
</comment>
<feature type="domain" description="UspA" evidence="2">
    <location>
        <begin position="145"/>
        <end position="280"/>
    </location>
</feature>
<evidence type="ECO:0000313" key="3">
    <source>
        <dbReference type="EMBL" id="RII42282.1"/>
    </source>
</evidence>
<name>A0A399JE00_9MICC</name>
<comment type="similarity">
    <text evidence="1">Belongs to the universal stress protein A family.</text>
</comment>
<protein>
    <submittedName>
        <fullName evidence="3">Universal stress protein</fullName>
    </submittedName>
</protein>
<evidence type="ECO:0000256" key="1">
    <source>
        <dbReference type="ARBA" id="ARBA00008791"/>
    </source>
</evidence>
<sequence>MSVVVAVAPGHDPGPSAQVGALLARSYGLELYLVAVSVEQFGEDDAAAGSWAQDLTQALAMADASMPRGTRARVLVRSGESVRQVLLDVCREVQAERLVVGSSDRAEPGRIELGSVAMSLLYSAPLPVVLVPREASVGRTERVPRVTAAYDGSATAGQLLLGARVVAEDSGADFRVLSFGVTHPPGSVAGISTRMQCDIMGEWSKDMAARVRGLDPDAPPPAFNAVVGYSWAEVLESAAWLPGELLMVGSSSFGPLARVSLGSQAGKIVKNSPVPVVLVPRKAQDAYATQG</sequence>